<accession>A0A8J3BSP3</accession>
<dbReference type="GO" id="GO:0006528">
    <property type="term" value="P:asparagine metabolic process"/>
    <property type="evidence" value="ECO:0007669"/>
    <property type="project" value="InterPro"/>
</dbReference>
<evidence type="ECO:0000256" key="1">
    <source>
        <dbReference type="ARBA" id="ARBA00010518"/>
    </source>
</evidence>
<dbReference type="InterPro" id="IPR040919">
    <property type="entry name" value="Asparaginase_C"/>
</dbReference>
<dbReference type="SFLD" id="SFLDS00057">
    <property type="entry name" value="Glutaminase/Asparaginase"/>
    <property type="match status" value="1"/>
</dbReference>
<keyword evidence="2" id="KW-0378">Hydrolase</keyword>
<dbReference type="InterPro" id="IPR027473">
    <property type="entry name" value="L-asparaginase_C"/>
</dbReference>
<dbReference type="SMART" id="SM00870">
    <property type="entry name" value="Asparaginase"/>
    <property type="match status" value="1"/>
</dbReference>
<comment type="similarity">
    <text evidence="1">Belongs to the asparaginase 1 family.</text>
</comment>
<evidence type="ECO:0000313" key="6">
    <source>
        <dbReference type="EMBL" id="GGK73724.1"/>
    </source>
</evidence>
<dbReference type="Pfam" id="PF00710">
    <property type="entry name" value="Asparaginase"/>
    <property type="match status" value="1"/>
</dbReference>
<dbReference type="SUPFAM" id="SSF53774">
    <property type="entry name" value="Glutaminase/Asparaginase"/>
    <property type="match status" value="1"/>
</dbReference>
<dbReference type="GO" id="GO:0004067">
    <property type="term" value="F:asparaginase activity"/>
    <property type="evidence" value="ECO:0007669"/>
    <property type="project" value="UniProtKB-UniRule"/>
</dbReference>
<protein>
    <submittedName>
        <fullName evidence="6">L-asparaginase</fullName>
    </submittedName>
</protein>
<dbReference type="InterPro" id="IPR004550">
    <property type="entry name" value="AsnASE_II"/>
</dbReference>
<reference evidence="6" key="2">
    <citation type="submission" date="2020-09" db="EMBL/GenBank/DDBJ databases">
        <authorList>
            <person name="Sun Q."/>
            <person name="Zhou Y."/>
        </authorList>
    </citation>
    <scope>NUCLEOTIDE SEQUENCE</scope>
    <source>
        <strain evidence="6">CGMCC 4.7299</strain>
    </source>
</reference>
<dbReference type="Gene3D" id="3.40.50.1170">
    <property type="entry name" value="L-asparaginase, N-terminal domain"/>
    <property type="match status" value="1"/>
</dbReference>
<dbReference type="AlphaFoldDB" id="A0A8J3BSP3"/>
<dbReference type="Proteomes" id="UP000656042">
    <property type="component" value="Unassembled WGS sequence"/>
</dbReference>
<evidence type="ECO:0000259" key="5">
    <source>
        <dbReference type="Pfam" id="PF17763"/>
    </source>
</evidence>
<name>A0A8J3BSP3_9ACTN</name>
<feature type="domain" description="L-asparaginase N-terminal" evidence="4">
    <location>
        <begin position="5"/>
        <end position="187"/>
    </location>
</feature>
<dbReference type="PROSITE" id="PS51732">
    <property type="entry name" value="ASN_GLN_ASE_3"/>
    <property type="match status" value="1"/>
</dbReference>
<gene>
    <name evidence="6" type="primary">ansA</name>
    <name evidence="6" type="ORF">GCM10012284_04520</name>
</gene>
<organism evidence="6 7">
    <name type="scientific">Mangrovihabitans endophyticus</name>
    <dbReference type="NCBI Taxonomy" id="1751298"/>
    <lineage>
        <taxon>Bacteria</taxon>
        <taxon>Bacillati</taxon>
        <taxon>Actinomycetota</taxon>
        <taxon>Actinomycetes</taxon>
        <taxon>Micromonosporales</taxon>
        <taxon>Micromonosporaceae</taxon>
        <taxon>Mangrovihabitans</taxon>
    </lineage>
</organism>
<dbReference type="PIRSF" id="PIRSF500176">
    <property type="entry name" value="L_ASNase"/>
    <property type="match status" value="1"/>
</dbReference>
<keyword evidence="7" id="KW-1185">Reference proteome</keyword>
<dbReference type="EMBL" id="BMMX01000001">
    <property type="protein sequence ID" value="GGK73724.1"/>
    <property type="molecule type" value="Genomic_DNA"/>
</dbReference>
<comment type="caution">
    <text evidence="6">The sequence shown here is derived from an EMBL/GenBank/DDBJ whole genome shotgun (WGS) entry which is preliminary data.</text>
</comment>
<sequence>MQRPRVLVVALGGTIAMTVDQTGRVTPSLTAQQLVDAVPGLADAGLDIDVLSFRSQPGASLTIADIIELYGEITRRLGGGLTGVVITQGTDTIEETAYLLDLLHPGPQPIVVTGAMRNPTQAGADGPANLLAAIRVAASPAARDLGCLVVLADDIHAARRVRKSHSTSVATFVSPNGGPLGHLVEGSAIIVNRLPGRHTLPAPRDRLPRIGLYTATLGDDGSMMEGVARAVDGLVVAGFGVGHVPEPWLPALTTVGARIPVVLTSRTGSGPVLAGTYGFPGSESDLLGRGMIPAGLLDPYKARILLMLALAAGRDHEQISAAFAAAGGLGPVTDWP</sequence>
<evidence type="ECO:0000256" key="2">
    <source>
        <dbReference type="ARBA" id="ARBA00022801"/>
    </source>
</evidence>
<evidence type="ECO:0000313" key="7">
    <source>
        <dbReference type="Proteomes" id="UP000656042"/>
    </source>
</evidence>
<dbReference type="Pfam" id="PF17763">
    <property type="entry name" value="Asparaginase_C"/>
    <property type="match status" value="1"/>
</dbReference>
<evidence type="ECO:0000256" key="3">
    <source>
        <dbReference type="PIRSR" id="PIRSR001220-1"/>
    </source>
</evidence>
<dbReference type="InterPro" id="IPR027474">
    <property type="entry name" value="L-asparaginase_N"/>
</dbReference>
<dbReference type="PRINTS" id="PR00139">
    <property type="entry name" value="ASNGLNASE"/>
</dbReference>
<dbReference type="CDD" id="cd08964">
    <property type="entry name" value="L-asparaginase_II"/>
    <property type="match status" value="1"/>
</dbReference>
<dbReference type="PIRSF" id="PIRSF001220">
    <property type="entry name" value="L-ASNase_gatD"/>
    <property type="match status" value="1"/>
</dbReference>
<dbReference type="InterPro" id="IPR037152">
    <property type="entry name" value="L-asparaginase_N_sf"/>
</dbReference>
<dbReference type="PANTHER" id="PTHR11707:SF28">
    <property type="entry name" value="60 KDA LYSOPHOSPHOLIPASE"/>
    <property type="match status" value="1"/>
</dbReference>
<dbReference type="FunFam" id="3.40.50.1170:FF:000001">
    <property type="entry name" value="L-asparaginase 2"/>
    <property type="match status" value="1"/>
</dbReference>
<proteinExistence type="inferred from homology"/>
<feature type="domain" description="Asparaginase/glutaminase C-terminal" evidence="5">
    <location>
        <begin position="209"/>
        <end position="323"/>
    </location>
</feature>
<dbReference type="InterPro" id="IPR036152">
    <property type="entry name" value="Asp/glu_Ase-like_sf"/>
</dbReference>
<feature type="active site" description="O-isoaspartyl threonine intermediate" evidence="3">
    <location>
        <position position="14"/>
    </location>
</feature>
<dbReference type="InterPro" id="IPR006034">
    <property type="entry name" value="Asparaginase/glutaminase-like"/>
</dbReference>
<evidence type="ECO:0000259" key="4">
    <source>
        <dbReference type="Pfam" id="PF00710"/>
    </source>
</evidence>
<dbReference type="Gene3D" id="3.40.50.40">
    <property type="match status" value="1"/>
</dbReference>
<reference evidence="6" key="1">
    <citation type="journal article" date="2014" name="Int. J. Syst. Evol. Microbiol.">
        <title>Complete genome sequence of Corynebacterium casei LMG S-19264T (=DSM 44701T), isolated from a smear-ripened cheese.</title>
        <authorList>
            <consortium name="US DOE Joint Genome Institute (JGI-PGF)"/>
            <person name="Walter F."/>
            <person name="Albersmeier A."/>
            <person name="Kalinowski J."/>
            <person name="Ruckert C."/>
        </authorList>
    </citation>
    <scope>NUCLEOTIDE SEQUENCE</scope>
    <source>
        <strain evidence="6">CGMCC 4.7299</strain>
    </source>
</reference>
<dbReference type="PANTHER" id="PTHR11707">
    <property type="entry name" value="L-ASPARAGINASE"/>
    <property type="match status" value="1"/>
</dbReference>